<dbReference type="PANTHER" id="PTHR24198">
    <property type="entry name" value="ANKYRIN REPEAT AND PROTEIN KINASE DOMAIN-CONTAINING PROTEIN"/>
    <property type="match status" value="1"/>
</dbReference>
<dbReference type="Proteomes" id="UP001470230">
    <property type="component" value="Unassembled WGS sequence"/>
</dbReference>
<organism evidence="3 4">
    <name type="scientific">Tritrichomonas musculus</name>
    <dbReference type="NCBI Taxonomy" id="1915356"/>
    <lineage>
        <taxon>Eukaryota</taxon>
        <taxon>Metamonada</taxon>
        <taxon>Parabasalia</taxon>
        <taxon>Tritrichomonadida</taxon>
        <taxon>Tritrichomonadidae</taxon>
        <taxon>Tritrichomonas</taxon>
    </lineage>
</organism>
<evidence type="ECO:0008006" key="5">
    <source>
        <dbReference type="Google" id="ProtNLM"/>
    </source>
</evidence>
<keyword evidence="1" id="KW-0677">Repeat</keyword>
<keyword evidence="2" id="KW-0040">ANK repeat</keyword>
<reference evidence="3 4" key="1">
    <citation type="submission" date="2024-04" db="EMBL/GenBank/DDBJ databases">
        <title>Tritrichomonas musculus Genome.</title>
        <authorList>
            <person name="Alves-Ferreira E."/>
            <person name="Grigg M."/>
            <person name="Lorenzi H."/>
            <person name="Galac M."/>
        </authorList>
    </citation>
    <scope>NUCLEOTIDE SEQUENCE [LARGE SCALE GENOMIC DNA]</scope>
    <source>
        <strain evidence="3 4">EAF2021</strain>
    </source>
</reference>
<evidence type="ECO:0000313" key="4">
    <source>
        <dbReference type="Proteomes" id="UP001470230"/>
    </source>
</evidence>
<sequence>MDFITYRKNFKDKLAIVCKLHDFLDEIVEENYQKLIFFLQESKFLETKESMSQLLRSINSFSLCRPINITIYIRLLTDLIEIIKKFFISSEICSFFEHNRILLFFYEKELITVKMIISKVYFIHDIRFIYFDQELRKDESLRYEKIYKDYENENIVYDDIFIKNRNYCFCTHELCALIRNDDVHTFQSILSQSDEKNVLRSPIPLSSKIFEVNNYLLAKSSLTFLNYAAYYGSVQIFKYIFSKLDTLGSIYDIEYAIAGGNSEIIHIYEEYFNEQKEENENDEDEEAANKFRIRYLRTMLKASLYFHRNEITEYLISNYSHKIKFEFNLERDFDLRKDEDENSLNEKIENEKCFLFYSFLNYHYSLKNYNIRFLMDHIDDESIFDRFYSKYVNFEDNQHIELKKLSVSEEDFDLLKTQKNSFDHNRTPFFHACYYGHPDIADLLMNKLHVNGNISEISEDYRSPFQISVIRQKNEIVTFLLKNDDPNFDMNPKDNDGITPFLESCRIGNFDIFIELFNNGQQSKSSNKINVLDASNSLSTPLHYAAVSHNLDILEFLIDTNLYNVDAQDDEGWTPLMNGCDYDIVQLVKLLIEKGHANPNLVENYGSTAFMKYASIDCIDCVKYLIDLPNIKESLNFQDSDGDTAIHRLRNCATGKDNQATLFLIQEKSNFFNLNIQNLKGISFF</sequence>
<dbReference type="EMBL" id="JAPFFF010000029">
    <property type="protein sequence ID" value="KAK8846181.1"/>
    <property type="molecule type" value="Genomic_DNA"/>
</dbReference>
<dbReference type="Pfam" id="PF12796">
    <property type="entry name" value="Ank_2"/>
    <property type="match status" value="2"/>
</dbReference>
<dbReference type="SUPFAM" id="SSF48403">
    <property type="entry name" value="Ankyrin repeat"/>
    <property type="match status" value="1"/>
</dbReference>
<dbReference type="InterPro" id="IPR002110">
    <property type="entry name" value="Ankyrin_rpt"/>
</dbReference>
<comment type="caution">
    <text evidence="3">The sequence shown here is derived from an EMBL/GenBank/DDBJ whole genome shotgun (WGS) entry which is preliminary data.</text>
</comment>
<dbReference type="InterPro" id="IPR036770">
    <property type="entry name" value="Ankyrin_rpt-contain_sf"/>
</dbReference>
<name>A0ABR2HFJ8_9EUKA</name>
<protein>
    <recommendedName>
        <fullName evidence="5">DUF3447 domain-containing protein</fullName>
    </recommendedName>
</protein>
<dbReference type="SMART" id="SM00248">
    <property type="entry name" value="ANK"/>
    <property type="match status" value="8"/>
</dbReference>
<evidence type="ECO:0000256" key="1">
    <source>
        <dbReference type="ARBA" id="ARBA00022737"/>
    </source>
</evidence>
<evidence type="ECO:0000313" key="3">
    <source>
        <dbReference type="EMBL" id="KAK8846181.1"/>
    </source>
</evidence>
<dbReference type="PANTHER" id="PTHR24198:SF165">
    <property type="entry name" value="ANKYRIN REPEAT-CONTAINING PROTEIN-RELATED"/>
    <property type="match status" value="1"/>
</dbReference>
<gene>
    <name evidence="3" type="ORF">M9Y10_020187</name>
</gene>
<accession>A0ABR2HFJ8</accession>
<keyword evidence="4" id="KW-1185">Reference proteome</keyword>
<evidence type="ECO:0000256" key="2">
    <source>
        <dbReference type="ARBA" id="ARBA00023043"/>
    </source>
</evidence>
<proteinExistence type="predicted"/>
<dbReference type="Gene3D" id="1.25.40.20">
    <property type="entry name" value="Ankyrin repeat-containing domain"/>
    <property type="match status" value="2"/>
</dbReference>